<sequence>MSSFAQANLAEAAADECHLLELGAYNPVHRDIWGPRELSMADSRSVTNPDGVILMRLAENNLLHEEVASFIKHKVLLFIAKSSALDSAFSSFDLQHWTTWQIEILELCNDNGVMITPGSVYETE</sequence>
<dbReference type="EMBL" id="JABEXW010001351">
    <property type="protein sequence ID" value="KAF4944382.1"/>
    <property type="molecule type" value="Genomic_DNA"/>
</dbReference>
<name>A0A8H4SRU1_9HYPO</name>
<gene>
    <name evidence="1" type="ORF">FSARC_14689</name>
</gene>
<dbReference type="AlphaFoldDB" id="A0A8H4SRU1"/>
<protein>
    <submittedName>
        <fullName evidence="1">Uncharacterized protein</fullName>
    </submittedName>
</protein>
<reference evidence="1" key="1">
    <citation type="journal article" date="2020" name="BMC Genomics">
        <title>Correction to: Identification and distribution of gene clusters required for synthesis of sphingolipid metabolism inhibitors in diverse species of the filamentous fungus Fusarium.</title>
        <authorList>
            <person name="Kim H.S."/>
            <person name="Lohmar J.M."/>
            <person name="Busman M."/>
            <person name="Brown D.W."/>
            <person name="Naumann T.A."/>
            <person name="Divon H.H."/>
            <person name="Lysoe E."/>
            <person name="Uhlig S."/>
            <person name="Proctor R.H."/>
        </authorList>
    </citation>
    <scope>NUCLEOTIDE SEQUENCE</scope>
    <source>
        <strain evidence="1">NRRL 20472</strain>
    </source>
</reference>
<keyword evidence="2" id="KW-1185">Reference proteome</keyword>
<accession>A0A8H4SRU1</accession>
<evidence type="ECO:0000313" key="2">
    <source>
        <dbReference type="Proteomes" id="UP000622797"/>
    </source>
</evidence>
<proteinExistence type="predicted"/>
<organism evidence="1 2">
    <name type="scientific">Fusarium sarcochroum</name>
    <dbReference type="NCBI Taxonomy" id="1208366"/>
    <lineage>
        <taxon>Eukaryota</taxon>
        <taxon>Fungi</taxon>
        <taxon>Dikarya</taxon>
        <taxon>Ascomycota</taxon>
        <taxon>Pezizomycotina</taxon>
        <taxon>Sordariomycetes</taxon>
        <taxon>Hypocreomycetidae</taxon>
        <taxon>Hypocreales</taxon>
        <taxon>Nectriaceae</taxon>
        <taxon>Fusarium</taxon>
        <taxon>Fusarium lateritium species complex</taxon>
    </lineage>
</organism>
<reference evidence="1" key="2">
    <citation type="submission" date="2020-05" db="EMBL/GenBank/DDBJ databases">
        <authorList>
            <person name="Kim H.-S."/>
            <person name="Proctor R.H."/>
            <person name="Brown D.W."/>
        </authorList>
    </citation>
    <scope>NUCLEOTIDE SEQUENCE</scope>
    <source>
        <strain evidence="1">NRRL 20472</strain>
    </source>
</reference>
<comment type="caution">
    <text evidence="1">The sequence shown here is derived from an EMBL/GenBank/DDBJ whole genome shotgun (WGS) entry which is preliminary data.</text>
</comment>
<evidence type="ECO:0000313" key="1">
    <source>
        <dbReference type="EMBL" id="KAF4944382.1"/>
    </source>
</evidence>
<dbReference type="OrthoDB" id="7042322at2759"/>
<dbReference type="Proteomes" id="UP000622797">
    <property type="component" value="Unassembled WGS sequence"/>
</dbReference>